<dbReference type="Pfam" id="PF13083">
    <property type="entry name" value="KH_KhpA-B"/>
    <property type="match status" value="1"/>
</dbReference>
<organism evidence="5 6">
    <name type="scientific">Candidatus Chazhemtobacterium aquaticus</name>
    <dbReference type="NCBI Taxonomy" id="2715735"/>
    <lineage>
        <taxon>Bacteria</taxon>
        <taxon>Candidatus Chazhemtobacteraceae</taxon>
        <taxon>Candidatus Chazhemtobacterium</taxon>
    </lineage>
</organism>
<feature type="compositionally biased region" description="Polar residues" evidence="4">
    <location>
        <begin position="82"/>
        <end position="92"/>
    </location>
</feature>
<sequence>MKQLLEYIIPNIVNHPEEVKIEETNQDGLVNVTIQTHPEDVGRVIGKSGKVIKSIRQIARIIAIKQGVRVNIDVLDSGDKPVNTSEETASDLNQEDEFTTPDIPETQPEETTSTQESTPEEGIDLQTE</sequence>
<dbReference type="GO" id="GO:0071555">
    <property type="term" value="P:cell wall organization"/>
    <property type="evidence" value="ECO:0007669"/>
    <property type="project" value="UniProtKB-KW"/>
</dbReference>
<dbReference type="HAMAP" id="MF_00088">
    <property type="entry name" value="KhpA"/>
    <property type="match status" value="1"/>
</dbReference>
<keyword evidence="2 3" id="KW-0694">RNA-binding</keyword>
<keyword evidence="1 3" id="KW-0963">Cytoplasm</keyword>
<evidence type="ECO:0000256" key="4">
    <source>
        <dbReference type="SAM" id="MobiDB-lite"/>
    </source>
</evidence>
<accession>A0A857N6L7</accession>
<evidence type="ECO:0000256" key="2">
    <source>
        <dbReference type="ARBA" id="ARBA00022884"/>
    </source>
</evidence>
<dbReference type="GO" id="GO:0003723">
    <property type="term" value="F:RNA binding"/>
    <property type="evidence" value="ECO:0007669"/>
    <property type="project" value="UniProtKB-UniRule"/>
</dbReference>
<reference evidence="6" key="1">
    <citation type="journal article" date="2020" name="Microorganisms">
        <title>Complete Genome of a Member of a New Bacterial Lineage in the Microgenomates Group Reveals an Unusual Nucleotide Composition Disparity Between Two Strands of DNA and Limited Metabolic Potential.</title>
        <authorList>
            <person name="Kadnikov V.V."/>
            <person name="Mardanov A.V."/>
            <person name="Beletsky A.V."/>
            <person name="Karnachuk O.V."/>
            <person name="Ravin N.V."/>
        </authorList>
    </citation>
    <scope>NUCLEOTIDE SEQUENCE [LARGE SCALE GENOMIC DNA]</scope>
</reference>
<evidence type="ECO:0000313" key="6">
    <source>
        <dbReference type="Proteomes" id="UP000463983"/>
    </source>
</evidence>
<evidence type="ECO:0000313" key="5">
    <source>
        <dbReference type="EMBL" id="QHO63654.1"/>
    </source>
</evidence>
<keyword evidence="3" id="KW-0143">Chaperone</keyword>
<keyword evidence="3" id="KW-0133">Cell shape</keyword>
<feature type="compositionally biased region" description="Low complexity" evidence="4">
    <location>
        <begin position="104"/>
        <end position="117"/>
    </location>
</feature>
<dbReference type="InterPro" id="IPR015946">
    <property type="entry name" value="KH_dom-like_a/b"/>
</dbReference>
<dbReference type="Gene3D" id="3.30.300.20">
    <property type="match status" value="1"/>
</dbReference>
<dbReference type="CDD" id="cd22533">
    <property type="entry name" value="KH-II_YlqC-like"/>
    <property type="match status" value="1"/>
</dbReference>
<evidence type="ECO:0000256" key="3">
    <source>
        <dbReference type="HAMAP-Rule" id="MF_00088"/>
    </source>
</evidence>
<comment type="subcellular location">
    <subcellularLocation>
        <location evidence="3">Cytoplasm</location>
    </subcellularLocation>
</comment>
<feature type="compositionally biased region" description="Acidic residues" evidence="4">
    <location>
        <begin position="118"/>
        <end position="128"/>
    </location>
</feature>
<dbReference type="PROSITE" id="PS50084">
    <property type="entry name" value="KH_TYPE_1"/>
    <property type="match status" value="1"/>
</dbReference>
<dbReference type="GO" id="GO:0008360">
    <property type="term" value="P:regulation of cell shape"/>
    <property type="evidence" value="ECO:0007669"/>
    <property type="project" value="UniProtKB-KW"/>
</dbReference>
<name>A0A857N6L7_9BACT</name>
<evidence type="ECO:0000256" key="1">
    <source>
        <dbReference type="ARBA" id="ARBA00022490"/>
    </source>
</evidence>
<dbReference type="PANTHER" id="PTHR34654">
    <property type="entry name" value="UPF0109 PROTEIN SCO5592"/>
    <property type="match status" value="1"/>
</dbReference>
<protein>
    <recommendedName>
        <fullName evidence="3">RNA-binding protein KhpA</fullName>
    </recommendedName>
    <alternativeName>
        <fullName evidence="3">KH-domain protein A</fullName>
    </alternativeName>
</protein>
<comment type="function">
    <text evidence="3">A probable RNA chaperone. Forms a complex with KhpB which binds to cellular RNA and controls its expression. Plays a role in peptidoglycan (PG) homeostasis and cell length regulation.</text>
</comment>
<dbReference type="Proteomes" id="UP000463983">
    <property type="component" value="Chromosome"/>
</dbReference>
<keyword evidence="3" id="KW-0961">Cell wall biogenesis/degradation</keyword>
<dbReference type="SUPFAM" id="SSF54814">
    <property type="entry name" value="Prokaryotic type KH domain (KH-domain type II)"/>
    <property type="match status" value="1"/>
</dbReference>
<keyword evidence="6" id="KW-1185">Reference proteome</keyword>
<dbReference type="PANTHER" id="PTHR34654:SF1">
    <property type="entry name" value="RNA-BINDING PROTEIN KHPA"/>
    <property type="match status" value="1"/>
</dbReference>
<proteinExistence type="inferred from homology"/>
<dbReference type="KEGG" id="caqa:MICH65_0673"/>
<comment type="similarity">
    <text evidence="3">Belongs to the KhpA RNA-binding protein family.</text>
</comment>
<dbReference type="RefSeq" id="WP_161932024.1">
    <property type="nucleotide sequence ID" value="NZ_CP047901.1"/>
</dbReference>
<feature type="region of interest" description="Disordered" evidence="4">
    <location>
        <begin position="75"/>
        <end position="128"/>
    </location>
</feature>
<dbReference type="EMBL" id="CP047901">
    <property type="protein sequence ID" value="QHO63654.1"/>
    <property type="molecule type" value="Genomic_DNA"/>
</dbReference>
<dbReference type="InterPro" id="IPR009019">
    <property type="entry name" value="KH_sf_prok-type"/>
</dbReference>
<dbReference type="GO" id="GO:0005737">
    <property type="term" value="C:cytoplasm"/>
    <property type="evidence" value="ECO:0007669"/>
    <property type="project" value="UniProtKB-SubCell"/>
</dbReference>
<dbReference type="InterPro" id="IPR020627">
    <property type="entry name" value="KhpA"/>
</dbReference>
<gene>
    <name evidence="3" type="primary">khpA</name>
    <name evidence="5" type="ORF">MICH65_0673</name>
</gene>
<comment type="subunit">
    <text evidence="3">Forms a complex with KhpB.</text>
</comment>
<dbReference type="GO" id="GO:0009252">
    <property type="term" value="P:peptidoglycan biosynthetic process"/>
    <property type="evidence" value="ECO:0007669"/>
    <property type="project" value="UniProtKB-UniRule"/>
</dbReference>
<dbReference type="AlphaFoldDB" id="A0A857N6L7"/>